<proteinExistence type="predicted"/>
<accession>A0A3D9SXI4</accession>
<dbReference type="Gene3D" id="2.80.10.50">
    <property type="match status" value="1"/>
</dbReference>
<comment type="caution">
    <text evidence="2">The sequence shown here is derived from an EMBL/GenBank/DDBJ whole genome shotgun (WGS) entry which is preliminary data.</text>
</comment>
<feature type="region of interest" description="Disordered" evidence="1">
    <location>
        <begin position="98"/>
        <end position="126"/>
    </location>
</feature>
<protein>
    <submittedName>
        <fullName evidence="2">Uncharacterized protein</fullName>
    </submittedName>
</protein>
<dbReference type="Proteomes" id="UP000256661">
    <property type="component" value="Unassembled WGS sequence"/>
</dbReference>
<sequence length="325" mass="34435">MTAQSPPTPRDARTAEEYVGRARCLKAWSGYSYRDLGRRAAANGDHLPPSTLATALHRASLPAEPLISAFVRACGGDPATVAEWIDVRRRIAIAAENGTAAPPVHTEPPPADPSPAPPRTEPPVVAPTRPEVRRRALIGVLAGGTAIVVCATASAPGPTVDPAARRTSPTAIGTAAPTGPLLDGWYRVHTLRDGVCLGVEGPSSDPSIVRQPCRMTAGQRFHFQHAGDAAYLIRAAPPPGCVTVEPSGDIGHLRLRDCSPAHPGQLLRIEVLPREGHSWLPSRLRLRTLADPALRVRVGPPGPGASWEGDLRFYLTPFEDPAAVR</sequence>
<gene>
    <name evidence="2" type="ORF">DFJ69_4728</name>
</gene>
<organism evidence="2 3">
    <name type="scientific">Thermomonospora umbrina</name>
    <dbReference type="NCBI Taxonomy" id="111806"/>
    <lineage>
        <taxon>Bacteria</taxon>
        <taxon>Bacillati</taxon>
        <taxon>Actinomycetota</taxon>
        <taxon>Actinomycetes</taxon>
        <taxon>Streptosporangiales</taxon>
        <taxon>Thermomonosporaceae</taxon>
        <taxon>Thermomonospora</taxon>
    </lineage>
</organism>
<reference evidence="2 3" key="1">
    <citation type="submission" date="2018-08" db="EMBL/GenBank/DDBJ databases">
        <title>Sequencing the genomes of 1000 actinobacteria strains.</title>
        <authorList>
            <person name="Klenk H.-P."/>
        </authorList>
    </citation>
    <scope>NUCLEOTIDE SEQUENCE [LARGE SCALE GENOMIC DNA]</scope>
    <source>
        <strain evidence="2 3">DSM 43927</strain>
    </source>
</reference>
<evidence type="ECO:0000256" key="1">
    <source>
        <dbReference type="SAM" id="MobiDB-lite"/>
    </source>
</evidence>
<dbReference type="PROSITE" id="PS50231">
    <property type="entry name" value="RICIN_B_LECTIN"/>
    <property type="match status" value="1"/>
</dbReference>
<evidence type="ECO:0000313" key="2">
    <source>
        <dbReference type="EMBL" id="REE99220.1"/>
    </source>
</evidence>
<dbReference type="OrthoDB" id="3406160at2"/>
<name>A0A3D9SXI4_9ACTN</name>
<dbReference type="EMBL" id="QTTT01000001">
    <property type="protein sequence ID" value="REE99220.1"/>
    <property type="molecule type" value="Genomic_DNA"/>
</dbReference>
<dbReference type="RefSeq" id="WP_116024560.1">
    <property type="nucleotide sequence ID" value="NZ_QTTT01000001.1"/>
</dbReference>
<keyword evidence="3" id="KW-1185">Reference proteome</keyword>
<dbReference type="AlphaFoldDB" id="A0A3D9SXI4"/>
<dbReference type="CDD" id="cd00161">
    <property type="entry name" value="beta-trefoil_Ricin-like"/>
    <property type="match status" value="1"/>
</dbReference>
<evidence type="ECO:0000313" key="3">
    <source>
        <dbReference type="Proteomes" id="UP000256661"/>
    </source>
</evidence>
<dbReference type="SUPFAM" id="SSF50370">
    <property type="entry name" value="Ricin B-like lectins"/>
    <property type="match status" value="1"/>
</dbReference>
<feature type="compositionally biased region" description="Pro residues" evidence="1">
    <location>
        <begin position="105"/>
        <end position="125"/>
    </location>
</feature>
<dbReference type="InterPro" id="IPR035992">
    <property type="entry name" value="Ricin_B-like_lectins"/>
</dbReference>